<dbReference type="Gene3D" id="2.60.40.2360">
    <property type="entry name" value="Intracellular proteinase inhibitor BsuPI"/>
    <property type="match status" value="1"/>
</dbReference>
<dbReference type="InterPro" id="IPR018392">
    <property type="entry name" value="LysM"/>
</dbReference>
<dbReference type="SUPFAM" id="SSF54106">
    <property type="entry name" value="LysM domain"/>
    <property type="match status" value="1"/>
</dbReference>
<dbReference type="EMBL" id="CP003273">
    <property type="protein sequence ID" value="AGL03344.1"/>
    <property type="molecule type" value="Genomic_DNA"/>
</dbReference>
<dbReference type="AlphaFoldDB" id="R4KL07"/>
<feature type="domain" description="LysM" evidence="1">
    <location>
        <begin position="2"/>
        <end position="46"/>
    </location>
</feature>
<dbReference type="PROSITE" id="PS51782">
    <property type="entry name" value="LYSM"/>
    <property type="match status" value="1"/>
</dbReference>
<dbReference type="Gene3D" id="2.60.120.260">
    <property type="entry name" value="Galactose-binding domain-like"/>
    <property type="match status" value="1"/>
</dbReference>
<dbReference type="HOGENOM" id="CLU_758317_0_0_9"/>
<dbReference type="InterPro" id="IPR020481">
    <property type="entry name" value="Intracell_prot_inh_BsuPI"/>
</dbReference>
<evidence type="ECO:0000259" key="1">
    <source>
        <dbReference type="PROSITE" id="PS51782"/>
    </source>
</evidence>
<dbReference type="CDD" id="cd00118">
    <property type="entry name" value="LysM"/>
    <property type="match status" value="1"/>
</dbReference>
<organism evidence="2 3">
    <name type="scientific">Desulfoscipio gibsoniae DSM 7213</name>
    <dbReference type="NCBI Taxonomy" id="767817"/>
    <lineage>
        <taxon>Bacteria</taxon>
        <taxon>Bacillati</taxon>
        <taxon>Bacillota</taxon>
        <taxon>Clostridia</taxon>
        <taxon>Eubacteriales</taxon>
        <taxon>Desulfallaceae</taxon>
        <taxon>Desulfoscipio</taxon>
    </lineage>
</organism>
<dbReference type="STRING" id="767817.Desgi_4085"/>
<dbReference type="InterPro" id="IPR036779">
    <property type="entry name" value="LysM_dom_sf"/>
</dbReference>
<gene>
    <name evidence="2" type="ORF">Desgi_4085</name>
</gene>
<reference evidence="2 3" key="1">
    <citation type="submission" date="2012-01" db="EMBL/GenBank/DDBJ databases">
        <title>Complete sequence of Desulfotomaculum gibsoniae DSM 7213.</title>
        <authorList>
            <consortium name="US DOE Joint Genome Institute"/>
            <person name="Lucas S."/>
            <person name="Han J."/>
            <person name="Lapidus A."/>
            <person name="Cheng J.-F."/>
            <person name="Goodwin L."/>
            <person name="Pitluck S."/>
            <person name="Peters L."/>
            <person name="Ovchinnikova G."/>
            <person name="Teshima H."/>
            <person name="Detter J.C."/>
            <person name="Han C."/>
            <person name="Tapia R."/>
            <person name="Land M."/>
            <person name="Hauser L."/>
            <person name="Kyrpides N."/>
            <person name="Ivanova N."/>
            <person name="Pagani I."/>
            <person name="Parshina S."/>
            <person name="Plugge C."/>
            <person name="Muyzer G."/>
            <person name="Kuever J."/>
            <person name="Ivanova A."/>
            <person name="Nazina T."/>
            <person name="Klenk H.-P."/>
            <person name="Brambilla E."/>
            <person name="Spring S."/>
            <person name="Stams A.F."/>
            <person name="Woyke T."/>
        </authorList>
    </citation>
    <scope>NUCLEOTIDE SEQUENCE [LARGE SCALE GENOMIC DNA]</scope>
    <source>
        <strain evidence="2 3">DSM 7213</strain>
    </source>
</reference>
<dbReference type="RefSeq" id="WP_006521617.1">
    <property type="nucleotide sequence ID" value="NC_021184.1"/>
</dbReference>
<sequence>MPVHLIRDGDTPGRIAGRYGIPERWLYKANDYYDFDDMRPGRRIYIPDYEYDYYDYPKQWGRYKYHDGIRFDLRTGRKRFRPGEKVSIIFSYCNLSDVPRRLRYDDACLYDFKCLRGGRDIWRWSEKNRYERGRRSMLLQPGECRTYRGKWDLCDRVGDHVRHGPYILRAYDRSRELRDHYVDTGLEVLKTNDTIIADGDTCSRSNMLINPGLDNWVDSTTPAGWSAQNVNRATLERSGRYAAEMGTRPGNQALLAQIVGAAPGRSYRIAFWAMENVRGQNSKYTLEVSVHSLDQQSSQIGRVDPVFRPDRLPDNAYRQYSFETGALPAGTRGIQLRFVFRPQSSNRTRVRIDDVELTCIS</sequence>
<dbReference type="Pfam" id="PF01476">
    <property type="entry name" value="LysM"/>
    <property type="match status" value="1"/>
</dbReference>
<evidence type="ECO:0000313" key="3">
    <source>
        <dbReference type="Proteomes" id="UP000013520"/>
    </source>
</evidence>
<proteinExistence type="predicted"/>
<name>R4KL07_9FIRM</name>
<accession>R4KL07</accession>
<keyword evidence="3" id="KW-1185">Reference proteome</keyword>
<dbReference type="Proteomes" id="UP000013520">
    <property type="component" value="Chromosome"/>
</dbReference>
<dbReference type="OrthoDB" id="1357684at2"/>
<dbReference type="Gene3D" id="3.10.350.10">
    <property type="entry name" value="LysM domain"/>
    <property type="match status" value="1"/>
</dbReference>
<dbReference type="KEGG" id="dgi:Desgi_4085"/>
<dbReference type="eggNOG" id="COG1388">
    <property type="taxonomic scope" value="Bacteria"/>
</dbReference>
<dbReference type="InterPro" id="IPR038144">
    <property type="entry name" value="IPI"/>
</dbReference>
<evidence type="ECO:0000313" key="2">
    <source>
        <dbReference type="EMBL" id="AGL03344.1"/>
    </source>
</evidence>
<dbReference type="Pfam" id="PF12690">
    <property type="entry name" value="BsuPI"/>
    <property type="match status" value="1"/>
</dbReference>
<protein>
    <submittedName>
        <fullName evidence="2">LysM domain-containing protein</fullName>
    </submittedName>
</protein>